<organism evidence="1 2">
    <name type="scientific">Frankia canadensis</name>
    <dbReference type="NCBI Taxonomy" id="1836972"/>
    <lineage>
        <taxon>Bacteria</taxon>
        <taxon>Bacillati</taxon>
        <taxon>Actinomycetota</taxon>
        <taxon>Actinomycetes</taxon>
        <taxon>Frankiales</taxon>
        <taxon>Frankiaceae</taxon>
        <taxon>Frankia</taxon>
    </lineage>
</organism>
<proteinExistence type="predicted"/>
<keyword evidence="2" id="KW-1185">Reference proteome</keyword>
<dbReference type="OrthoDB" id="3468183at2"/>
<gene>
    <name evidence="1" type="ORF">FRACA_340044</name>
</gene>
<evidence type="ECO:0000313" key="1">
    <source>
        <dbReference type="EMBL" id="SNQ49534.1"/>
    </source>
</evidence>
<dbReference type="EMBL" id="FZMO01000268">
    <property type="protein sequence ID" value="SNQ49534.1"/>
    <property type="molecule type" value="Genomic_DNA"/>
</dbReference>
<name>A0A2I2KV47_9ACTN</name>
<dbReference type="RefSeq" id="WP_101832998.1">
    <property type="nucleotide sequence ID" value="NZ_FZMO01000268.1"/>
</dbReference>
<dbReference type="Proteomes" id="UP000234331">
    <property type="component" value="Unassembled WGS sequence"/>
</dbReference>
<protein>
    <submittedName>
        <fullName evidence="1">Uncharacterized protein</fullName>
    </submittedName>
</protein>
<evidence type="ECO:0000313" key="2">
    <source>
        <dbReference type="Proteomes" id="UP000234331"/>
    </source>
</evidence>
<sequence length="316" mass="35837">MTILLFLNEKSHDGVGDDDRRTDRENAGDLLTDFVRLLVEIRKQRRDVALVSAMPIREIRFGGDYVFARWAGDHRNREHLRLLKAVMNRAPFQDIGPLSADGLVSYLLDEQEVDGLGYAHAFGGLAVSMMTAERWNAAEIDVVRRELVEHDDSGLYLVDRTTTVRHAATRQHVNSHGSWLAGAGLRQLHTPSHLWNARADLFPHLAFLARVESDLLALGPVHLRQVSDRLLELEKAMSSWNPRITAAPAWMSKVAPEAEQRRLLCVFEDLDGTRRSFDLHARFTPGAGRIHFRTEYAARRIIVAYIGTKIEHRRTG</sequence>
<dbReference type="AlphaFoldDB" id="A0A2I2KV47"/>
<accession>A0A2I2KV47</accession>
<reference evidence="1 2" key="1">
    <citation type="submission" date="2017-06" db="EMBL/GenBank/DDBJ databases">
        <authorList>
            <person name="Kim H.J."/>
            <person name="Triplett B.A."/>
        </authorList>
    </citation>
    <scope>NUCLEOTIDE SEQUENCE [LARGE SCALE GENOMIC DNA]</scope>
    <source>
        <strain evidence="1">FRACA_ARgP5</strain>
    </source>
</reference>